<protein>
    <submittedName>
        <fullName evidence="8">Transthyretin-like family protein</fullName>
    </submittedName>
</protein>
<organism evidence="8">
    <name type="scientific">Onchocerca flexuosa</name>
    <dbReference type="NCBI Taxonomy" id="387005"/>
    <lineage>
        <taxon>Eukaryota</taxon>
        <taxon>Metazoa</taxon>
        <taxon>Ecdysozoa</taxon>
        <taxon>Nematoda</taxon>
        <taxon>Chromadorea</taxon>
        <taxon>Rhabditida</taxon>
        <taxon>Spirurina</taxon>
        <taxon>Spiruromorpha</taxon>
        <taxon>Filarioidea</taxon>
        <taxon>Onchocercidae</taxon>
        <taxon>Onchocerca</taxon>
    </lineage>
</organism>
<evidence type="ECO:0000256" key="1">
    <source>
        <dbReference type="ARBA" id="ARBA00004613"/>
    </source>
</evidence>
<dbReference type="InterPro" id="IPR038479">
    <property type="entry name" value="Transthyretin-like_sf"/>
</dbReference>
<accession>A0A183I672</accession>
<dbReference type="STRING" id="387005.A0A183I672"/>
<sequence length="122" mass="14303">MLPYQLLLLLIISSVAYGLFGSKKNITVVGKFNCGENHYPDVKIELWDARALGLWDALFWRGNKLETTYTDESGRFRLFVQRKQIRNMKPYLEVYHSCNDGKHDEIHHKSRKISLYPLKDIS</sequence>
<keyword evidence="3" id="KW-0964">Secreted</keyword>
<evidence type="ECO:0000313" key="7">
    <source>
        <dbReference type="Proteomes" id="UP000267606"/>
    </source>
</evidence>
<keyword evidence="4 5" id="KW-0732">Signal</keyword>
<evidence type="ECO:0000313" key="6">
    <source>
        <dbReference type="EMBL" id="VDP20949.1"/>
    </source>
</evidence>
<dbReference type="GO" id="GO:0009986">
    <property type="term" value="C:cell surface"/>
    <property type="evidence" value="ECO:0007669"/>
    <property type="project" value="InterPro"/>
</dbReference>
<dbReference type="PANTHER" id="PTHR21700">
    <property type="entry name" value="TRANSTHYRETIN-LIKE FAMILY PROTEIN-RELATED"/>
    <property type="match status" value="1"/>
</dbReference>
<evidence type="ECO:0000256" key="3">
    <source>
        <dbReference type="ARBA" id="ARBA00022525"/>
    </source>
</evidence>
<proteinExistence type="inferred from homology"/>
<evidence type="ECO:0000256" key="2">
    <source>
        <dbReference type="ARBA" id="ARBA00010112"/>
    </source>
</evidence>
<dbReference type="Gene3D" id="2.60.40.3330">
    <property type="match status" value="1"/>
</dbReference>
<gene>
    <name evidence="6" type="ORF">OFLC_LOCUS15234</name>
</gene>
<evidence type="ECO:0000256" key="5">
    <source>
        <dbReference type="SAM" id="SignalP"/>
    </source>
</evidence>
<evidence type="ECO:0000256" key="4">
    <source>
        <dbReference type="ARBA" id="ARBA00022729"/>
    </source>
</evidence>
<dbReference type="InterPro" id="IPR001534">
    <property type="entry name" value="Transthyretin-like"/>
</dbReference>
<feature type="signal peptide" evidence="5">
    <location>
        <begin position="1"/>
        <end position="18"/>
    </location>
</feature>
<keyword evidence="7" id="KW-1185">Reference proteome</keyword>
<reference evidence="6 7" key="2">
    <citation type="submission" date="2018-11" db="EMBL/GenBank/DDBJ databases">
        <authorList>
            <consortium name="Pathogen Informatics"/>
        </authorList>
    </citation>
    <scope>NUCLEOTIDE SEQUENCE [LARGE SCALE GENOMIC DNA]</scope>
</reference>
<evidence type="ECO:0000313" key="8">
    <source>
        <dbReference type="WBParaSite" id="OFLC_0001524501-mRNA-1"/>
    </source>
</evidence>
<comment type="similarity">
    <text evidence="2">Belongs to the nematode transthyretin-like family.</text>
</comment>
<dbReference type="WBParaSite" id="OFLC_0001524501-mRNA-1">
    <property type="protein sequence ID" value="OFLC_0001524501-mRNA-1"/>
    <property type="gene ID" value="OFLC_0001524501"/>
</dbReference>
<dbReference type="PANTHER" id="PTHR21700:SF24">
    <property type="entry name" value="TRANSTHYRETIN-LIKE FAMILY PROTEIN"/>
    <property type="match status" value="1"/>
</dbReference>
<dbReference type="EMBL" id="UZAJ01041808">
    <property type="protein sequence ID" value="VDP20949.1"/>
    <property type="molecule type" value="Genomic_DNA"/>
</dbReference>
<comment type="subcellular location">
    <subcellularLocation>
        <location evidence="1">Secreted</location>
    </subcellularLocation>
</comment>
<name>A0A183I672_9BILA</name>
<dbReference type="Proteomes" id="UP000267606">
    <property type="component" value="Unassembled WGS sequence"/>
</dbReference>
<reference evidence="8" key="1">
    <citation type="submission" date="2016-06" db="UniProtKB">
        <authorList>
            <consortium name="WormBaseParasite"/>
        </authorList>
    </citation>
    <scope>IDENTIFICATION</scope>
</reference>
<dbReference type="Pfam" id="PF01060">
    <property type="entry name" value="TTR-52"/>
    <property type="match status" value="1"/>
</dbReference>
<dbReference type="GO" id="GO:0005576">
    <property type="term" value="C:extracellular region"/>
    <property type="evidence" value="ECO:0007669"/>
    <property type="project" value="UniProtKB-SubCell"/>
</dbReference>
<feature type="chain" id="PRO_5044552779" evidence="5">
    <location>
        <begin position="19"/>
        <end position="122"/>
    </location>
</feature>
<dbReference type="AlphaFoldDB" id="A0A183I672"/>